<proteinExistence type="predicted"/>
<comment type="caution">
    <text evidence="1">The sequence shown here is derived from an EMBL/GenBank/DDBJ whole genome shotgun (WGS) entry which is preliminary data.</text>
</comment>
<dbReference type="EMBL" id="VFIA01000021">
    <property type="protein sequence ID" value="MBC3792972.1"/>
    <property type="molecule type" value="Genomic_DNA"/>
</dbReference>
<organism evidence="1 2">
    <name type="scientific">Spirosoma utsteinense</name>
    <dbReference type="NCBI Taxonomy" id="2585773"/>
    <lineage>
        <taxon>Bacteria</taxon>
        <taxon>Pseudomonadati</taxon>
        <taxon>Bacteroidota</taxon>
        <taxon>Cytophagia</taxon>
        <taxon>Cytophagales</taxon>
        <taxon>Cytophagaceae</taxon>
        <taxon>Spirosoma</taxon>
    </lineage>
</organism>
<accession>A0ABR6WAJ8</accession>
<name>A0ABR6WAJ8_9BACT</name>
<dbReference type="Gene3D" id="3.90.1480.10">
    <property type="entry name" value="Alpha-2,3-sialyltransferase"/>
    <property type="match status" value="1"/>
</dbReference>
<dbReference type="Proteomes" id="UP000700732">
    <property type="component" value="Unassembled WGS sequence"/>
</dbReference>
<protein>
    <recommendedName>
        <fullName evidence="3">DUF115 domain-containing protein</fullName>
    </recommendedName>
</protein>
<dbReference type="RefSeq" id="WP_186738726.1">
    <property type="nucleotide sequence ID" value="NZ_VFIA01000021.1"/>
</dbReference>
<evidence type="ECO:0008006" key="3">
    <source>
        <dbReference type="Google" id="ProtNLM"/>
    </source>
</evidence>
<evidence type="ECO:0000313" key="2">
    <source>
        <dbReference type="Proteomes" id="UP000700732"/>
    </source>
</evidence>
<evidence type="ECO:0000313" key="1">
    <source>
        <dbReference type="EMBL" id="MBC3792972.1"/>
    </source>
</evidence>
<sequence>MPGGKAEQARPAICRIRSSFAGYYCRWHSLMNYLGLSIPRILGFWFDTVARNWFYRLKVVSRNYGHLRQTRKLQGSMTGRKAIVLANGPSVGRLDPDKINRLKREHNFDVFAVNSYISSPLAEIVVPDYYLLSDPAFFFPEKYPHLTERLKRDVALLTEKNITCFVPLEHVDTSPFKKKHGYYDRGNVFLNRITITGPRSYISMTAYKALAAACYMGYSEIYICGFDNDYFLNLVVDEDNDMYYIDRHFYDKSGDPPSKVRNTSAKSMGELLYSHHFLFKDLEKFNGYPIVNLNQQGLVDCFPKQHSLDIYKEEARSGGQDVRVT</sequence>
<reference evidence="1 2" key="1">
    <citation type="submission" date="2019-06" db="EMBL/GenBank/DDBJ databases">
        <title>Spirosoma utsteinense sp. nov. isolated from Antarctic ice-free soils.</title>
        <authorList>
            <person name="Tahon G."/>
        </authorList>
    </citation>
    <scope>NUCLEOTIDE SEQUENCE [LARGE SCALE GENOMIC DNA]</scope>
    <source>
        <strain evidence="1 2">LMG 31447</strain>
    </source>
</reference>
<gene>
    <name evidence="1" type="ORF">FH603_3488</name>
</gene>
<keyword evidence="2" id="KW-1185">Reference proteome</keyword>